<sequence>MASLQDIMNVDEDQLDSHTNKKDQLPTSSSIYHQPYLAPSPTYNSGYATGGDQADSSVTKKRSPPTRITKSSTGSSSSSGRQSTSRRRSNVSPENMDPSQYGYGYGGPSGGHDPSGAPSRPFSNTPPGSDMPVKLTPITGRVSRAKKGMKVHTCDICRPPKVSYVLDQLSAHSDFDQTFTRAEHLRRHQLSHETPQYACSVPGCDRAFHRKDLLERHQQRHELEGDKASRSGGASQSRRTSAGSLESGVRGMGLQHPVLGYPPNASTPTQSLPMTPSMSNPGGYQSMNAPDVSKSMSPHMGNEYRPSSGGPSYGGGYTLSGQSQPAILQHSPNHGYDTTPSFGAVDYSQPRTTPEFPSLYLQTHGLGIQMPGGPDGLPDLSHAQDNAGWPSSASDSTYSTPSDNSRPRALWPTARANTEWSSNLLPPYRDASLDITNPMFYQFPTSPHISTPQVYPSVDVSISGYSDEQTLLDPHQQPRFTNTVRSPTPPVTSASAQSSETLVTPSTALPSDRMMNSLACLGRQKEVALGLLAAPALMQGSVPLPPANVCKAIPNYLEVYWEKVHHIFPVVHRRTFEAAAEQIDVLRCAMAAVATQYMSTKEDRIRGNQLHEYAWQQCRRFLQWDVPVMQSILLCEFFARFRGRRAAIRPSKEFESIYSRVSDNSVIFATVPMSGPNTVRWHTWLDTETRRRLLAACFVLDTHSSVYLEQQRVRDYDIAADGVPNIPLIGPSNDLWEAPSAEAWAAAVAAKTDSRDDQSLLSLINPDTLSATSINLHLPFDRAVILAFETLLLPARDDATKLSHSETEIAEPETYRMANIFPDCPIANTYLALAHTPLHDLLAVSGDSWIFSQKVLQPKSFADHQKRLAKWCDSGDAAVAVVFACRALRAFTEHGNSEHDLDEDDEMDVWEMGRPRMWKDDISDYWGMYVCALVCWAYGHRTTPRENAGEGDDSAALRWIRTVASMRAKDVLKLRSKKDAIATVGLVRRWLDMDCIGGRSRLYVDAVGVLKKLEEGVNWKCF</sequence>
<feature type="region of interest" description="Disordered" evidence="8">
    <location>
        <begin position="365"/>
        <end position="409"/>
    </location>
</feature>
<feature type="region of interest" description="Disordered" evidence="8">
    <location>
        <begin position="1"/>
        <end position="134"/>
    </location>
</feature>
<evidence type="ECO:0000313" key="10">
    <source>
        <dbReference type="EMBL" id="ELA38177.1"/>
    </source>
</evidence>
<dbReference type="PROSITE" id="PS50157">
    <property type="entry name" value="ZINC_FINGER_C2H2_2"/>
    <property type="match status" value="1"/>
</dbReference>
<feature type="compositionally biased region" description="Basic and acidic residues" evidence="8">
    <location>
        <begin position="219"/>
        <end position="229"/>
    </location>
</feature>
<dbReference type="InterPro" id="IPR051059">
    <property type="entry name" value="VerF-like"/>
</dbReference>
<feature type="compositionally biased region" description="Polar residues" evidence="8">
    <location>
        <begin position="264"/>
        <end position="284"/>
    </location>
</feature>
<evidence type="ECO:0000256" key="1">
    <source>
        <dbReference type="ARBA" id="ARBA00004123"/>
    </source>
</evidence>
<proteinExistence type="predicted"/>
<evidence type="ECO:0000256" key="6">
    <source>
        <dbReference type="ARBA" id="ARBA00023242"/>
    </source>
</evidence>
<gene>
    <name evidence="10" type="ORF">CGGC5_15199</name>
</gene>
<dbReference type="GO" id="GO:0006351">
    <property type="term" value="P:DNA-templated transcription"/>
    <property type="evidence" value="ECO:0007669"/>
    <property type="project" value="InterPro"/>
</dbReference>
<feature type="compositionally biased region" description="Low complexity" evidence="8">
    <location>
        <begin position="230"/>
        <end position="244"/>
    </location>
</feature>
<dbReference type="InterPro" id="IPR036236">
    <property type="entry name" value="Znf_C2H2_sf"/>
</dbReference>
<evidence type="ECO:0000256" key="2">
    <source>
        <dbReference type="ARBA" id="ARBA00022723"/>
    </source>
</evidence>
<feature type="compositionally biased region" description="Basic and acidic residues" evidence="8">
    <location>
        <begin position="15"/>
        <end position="24"/>
    </location>
</feature>
<feature type="region of interest" description="Disordered" evidence="8">
    <location>
        <begin position="478"/>
        <end position="508"/>
    </location>
</feature>
<dbReference type="GO" id="GO:0000981">
    <property type="term" value="F:DNA-binding transcription factor activity, RNA polymerase II-specific"/>
    <property type="evidence" value="ECO:0007669"/>
    <property type="project" value="InterPro"/>
</dbReference>
<evidence type="ECO:0000256" key="5">
    <source>
        <dbReference type="ARBA" id="ARBA00022833"/>
    </source>
</evidence>
<dbReference type="PROSITE" id="PS00028">
    <property type="entry name" value="ZINC_FINGER_C2H2_1"/>
    <property type="match status" value="1"/>
</dbReference>
<feature type="region of interest" description="Disordered" evidence="8">
    <location>
        <begin position="219"/>
        <end position="284"/>
    </location>
</feature>
<feature type="region of interest" description="Disordered" evidence="8">
    <location>
        <begin position="292"/>
        <end position="311"/>
    </location>
</feature>
<evidence type="ECO:0000256" key="8">
    <source>
        <dbReference type="SAM" id="MobiDB-lite"/>
    </source>
</evidence>
<dbReference type="InterPro" id="IPR013087">
    <property type="entry name" value="Znf_C2H2_type"/>
</dbReference>
<evidence type="ECO:0000259" key="9">
    <source>
        <dbReference type="PROSITE" id="PS50157"/>
    </source>
</evidence>
<organism evidence="10">
    <name type="scientific">Colletotrichum fructicola (strain Nara gc5)</name>
    <name type="common">Anthracnose fungus</name>
    <name type="synonym">Colletotrichum gloeosporioides (strain Nara gc5)</name>
    <dbReference type="NCBI Taxonomy" id="1213859"/>
    <lineage>
        <taxon>Eukaryota</taxon>
        <taxon>Fungi</taxon>
        <taxon>Dikarya</taxon>
        <taxon>Ascomycota</taxon>
        <taxon>Pezizomycotina</taxon>
        <taxon>Sordariomycetes</taxon>
        <taxon>Hypocreomycetidae</taxon>
        <taxon>Glomerellales</taxon>
        <taxon>Glomerellaceae</taxon>
        <taxon>Colletotrichum</taxon>
        <taxon>Colletotrichum gloeosporioides species complex</taxon>
    </lineage>
</organism>
<dbReference type="GO" id="GO:0000978">
    <property type="term" value="F:RNA polymerase II cis-regulatory region sequence-specific DNA binding"/>
    <property type="evidence" value="ECO:0007669"/>
    <property type="project" value="InterPro"/>
</dbReference>
<accession>L2GHQ4</accession>
<dbReference type="GO" id="GO:0000785">
    <property type="term" value="C:chromatin"/>
    <property type="evidence" value="ECO:0007669"/>
    <property type="project" value="TreeGrafter"/>
</dbReference>
<keyword evidence="2" id="KW-0479">Metal-binding</keyword>
<feature type="domain" description="C2H2-type" evidence="9">
    <location>
        <begin position="197"/>
        <end position="226"/>
    </location>
</feature>
<dbReference type="HOGENOM" id="CLU_003897_0_0_1"/>
<keyword evidence="3" id="KW-0677">Repeat</keyword>
<dbReference type="SUPFAM" id="SSF57667">
    <property type="entry name" value="beta-beta-alpha zinc fingers"/>
    <property type="match status" value="1"/>
</dbReference>
<feature type="compositionally biased region" description="Low complexity" evidence="8">
    <location>
        <begin position="71"/>
        <end position="83"/>
    </location>
</feature>
<evidence type="ECO:0000256" key="4">
    <source>
        <dbReference type="ARBA" id="ARBA00022771"/>
    </source>
</evidence>
<keyword evidence="4 7" id="KW-0863">Zinc-finger</keyword>
<feature type="compositionally biased region" description="Low complexity" evidence="8">
    <location>
        <begin position="390"/>
        <end position="403"/>
    </location>
</feature>
<dbReference type="AlphaFoldDB" id="L2GHQ4"/>
<dbReference type="PANTHER" id="PTHR40626:SF30">
    <property type="entry name" value="FINGER DOMAIN PROTEIN, PUTATIVE (AFU_ORTHOLOGUE AFUA_4G13600)-RELATED"/>
    <property type="match status" value="1"/>
</dbReference>
<dbReference type="EMBL" id="KB020254">
    <property type="protein sequence ID" value="ELA38177.1"/>
    <property type="molecule type" value="Genomic_DNA"/>
</dbReference>
<dbReference type="STRING" id="1213859.L2GHQ4"/>
<dbReference type="CDD" id="cd12148">
    <property type="entry name" value="fungal_TF_MHR"/>
    <property type="match status" value="1"/>
</dbReference>
<name>L2GHQ4_COLFN</name>
<dbReference type="GO" id="GO:0008270">
    <property type="term" value="F:zinc ion binding"/>
    <property type="evidence" value="ECO:0007669"/>
    <property type="project" value="UniProtKB-KW"/>
</dbReference>
<reference evidence="10" key="1">
    <citation type="submission" date="2012-08" db="EMBL/GenBank/DDBJ databases">
        <title>Genome analysis of Colletotrichum orbiculare and Colletotrichum fructicola.</title>
        <authorList>
            <person name="Gan P.H.P."/>
            <person name="Ikeda K."/>
            <person name="Irieda H."/>
            <person name="Narusaka M."/>
            <person name="O'Connell R.J."/>
            <person name="Narusaka Y."/>
            <person name="Takano Y."/>
            <person name="Kubo Y."/>
            <person name="Shirasu K."/>
        </authorList>
    </citation>
    <scope>NUCLEOTIDE SEQUENCE</scope>
    <source>
        <strain evidence="10">Nara gc5</strain>
    </source>
</reference>
<dbReference type="SMART" id="SM00355">
    <property type="entry name" value="ZnF_C2H2"/>
    <property type="match status" value="2"/>
</dbReference>
<dbReference type="PANTHER" id="PTHR40626">
    <property type="entry name" value="MIP31509P"/>
    <property type="match status" value="1"/>
</dbReference>
<evidence type="ECO:0000256" key="7">
    <source>
        <dbReference type="PROSITE-ProRule" id="PRU00042"/>
    </source>
</evidence>
<keyword evidence="6" id="KW-0539">Nucleus</keyword>
<keyword evidence="5" id="KW-0862">Zinc</keyword>
<dbReference type="GO" id="GO:0005634">
    <property type="term" value="C:nucleus"/>
    <property type="evidence" value="ECO:0007669"/>
    <property type="project" value="UniProtKB-SubCell"/>
</dbReference>
<evidence type="ECO:0000256" key="3">
    <source>
        <dbReference type="ARBA" id="ARBA00022737"/>
    </source>
</evidence>
<comment type="subcellular location">
    <subcellularLocation>
        <location evidence="1">Nucleus</location>
    </subcellularLocation>
</comment>
<dbReference type="Pfam" id="PF04082">
    <property type="entry name" value="Fungal_trans"/>
    <property type="match status" value="1"/>
</dbReference>
<dbReference type="InterPro" id="IPR007219">
    <property type="entry name" value="XnlR_reg_dom"/>
</dbReference>
<dbReference type="Gene3D" id="3.30.160.60">
    <property type="entry name" value="Classic Zinc Finger"/>
    <property type="match status" value="1"/>
</dbReference>
<protein>
    <submittedName>
        <fullName evidence="10">C2H2 finger domain-containing protein</fullName>
    </submittedName>
</protein>